<name>A0A1R4HIL5_9GAMM</name>
<protein>
    <submittedName>
        <fullName evidence="2">Uncharacterized protein</fullName>
    </submittedName>
</protein>
<proteinExistence type="predicted"/>
<accession>A0A1R4HIL5</accession>
<keyword evidence="1" id="KW-1133">Transmembrane helix</keyword>
<evidence type="ECO:0000256" key="1">
    <source>
        <dbReference type="SAM" id="Phobius"/>
    </source>
</evidence>
<dbReference type="AlphaFoldDB" id="A0A1R4HIL5"/>
<evidence type="ECO:0000313" key="3">
    <source>
        <dbReference type="Proteomes" id="UP000195442"/>
    </source>
</evidence>
<keyword evidence="3" id="KW-1185">Reference proteome</keyword>
<dbReference type="Proteomes" id="UP000195442">
    <property type="component" value="Unassembled WGS sequence"/>
</dbReference>
<sequence>MAKNDNLLFLAAGLCGFYRNMWFLVYLKVHGQRVLNKYHFGYNFVKIILQLIFGVNK</sequence>
<feature type="transmembrane region" description="Helical" evidence="1">
    <location>
        <begin position="6"/>
        <end position="27"/>
    </location>
</feature>
<gene>
    <name evidence="2" type="ORF">CRENPOLYSF2_860008</name>
</gene>
<organism evidence="2 3">
    <name type="scientific">Crenothrix polyspora</name>
    <dbReference type="NCBI Taxonomy" id="360316"/>
    <lineage>
        <taxon>Bacteria</taxon>
        <taxon>Pseudomonadati</taxon>
        <taxon>Pseudomonadota</taxon>
        <taxon>Gammaproteobacteria</taxon>
        <taxon>Methylococcales</taxon>
        <taxon>Crenotrichaceae</taxon>
        <taxon>Crenothrix</taxon>
    </lineage>
</organism>
<keyword evidence="1" id="KW-0472">Membrane</keyword>
<keyword evidence="1" id="KW-0812">Transmembrane</keyword>
<evidence type="ECO:0000313" key="2">
    <source>
        <dbReference type="EMBL" id="SJM96098.1"/>
    </source>
</evidence>
<dbReference type="EMBL" id="FUKJ01000453">
    <property type="protein sequence ID" value="SJM96098.1"/>
    <property type="molecule type" value="Genomic_DNA"/>
</dbReference>
<reference evidence="3" key="1">
    <citation type="submission" date="2017-02" db="EMBL/GenBank/DDBJ databases">
        <authorList>
            <person name="Daims H."/>
        </authorList>
    </citation>
    <scope>NUCLEOTIDE SEQUENCE [LARGE SCALE GENOMIC DNA]</scope>
</reference>